<keyword evidence="10" id="KW-0670">Pyruvate</keyword>
<reference evidence="11" key="1">
    <citation type="submission" date="2016-11" db="EMBL/GenBank/DDBJ databases">
        <authorList>
            <person name="Varghese N."/>
            <person name="Submissions S."/>
        </authorList>
    </citation>
    <scope>NUCLEOTIDE SEQUENCE [LARGE SCALE GENOMIC DNA]</scope>
    <source>
        <strain evidence="11">DSM 12395</strain>
    </source>
</reference>
<comment type="catalytic activity">
    <reaction evidence="9">
        <text>oxaloacetate + ATP = phosphoenolpyruvate + ADP + CO2</text>
        <dbReference type="Rhea" id="RHEA:18617"/>
        <dbReference type="ChEBI" id="CHEBI:16452"/>
        <dbReference type="ChEBI" id="CHEBI:16526"/>
        <dbReference type="ChEBI" id="CHEBI:30616"/>
        <dbReference type="ChEBI" id="CHEBI:58702"/>
        <dbReference type="ChEBI" id="CHEBI:456216"/>
        <dbReference type="EC" id="4.1.1.49"/>
    </reaction>
</comment>
<evidence type="ECO:0000313" key="10">
    <source>
        <dbReference type="EMBL" id="SHE39888.1"/>
    </source>
</evidence>
<evidence type="ECO:0000256" key="1">
    <source>
        <dbReference type="ARBA" id="ARBA00004742"/>
    </source>
</evidence>
<dbReference type="SUPFAM" id="SSF68923">
    <property type="entry name" value="PEP carboxykinase N-terminal domain"/>
    <property type="match status" value="1"/>
</dbReference>
<accession>A0A1M4T6E3</accession>
<evidence type="ECO:0000256" key="8">
    <source>
        <dbReference type="ARBA" id="ARBA00023239"/>
    </source>
</evidence>
<organism evidence="10 11">
    <name type="scientific">Desulforamulus putei DSM 12395</name>
    <dbReference type="NCBI Taxonomy" id="1121429"/>
    <lineage>
        <taxon>Bacteria</taxon>
        <taxon>Bacillati</taxon>
        <taxon>Bacillota</taxon>
        <taxon>Clostridia</taxon>
        <taxon>Eubacteriales</taxon>
        <taxon>Peptococcaceae</taxon>
        <taxon>Desulforamulus</taxon>
    </lineage>
</organism>
<name>A0A1M4T6E3_9FIRM</name>
<dbReference type="SUPFAM" id="SSF53795">
    <property type="entry name" value="PEP carboxykinase-like"/>
    <property type="match status" value="1"/>
</dbReference>
<dbReference type="Gene3D" id="3.40.449.10">
    <property type="entry name" value="Phosphoenolpyruvate Carboxykinase, domain 1"/>
    <property type="match status" value="1"/>
</dbReference>
<dbReference type="Gene3D" id="3.90.228.20">
    <property type="match status" value="2"/>
</dbReference>
<evidence type="ECO:0000256" key="4">
    <source>
        <dbReference type="ARBA" id="ARBA00022432"/>
    </source>
</evidence>
<gene>
    <name evidence="10" type="ORF">SAMN02745133_00364</name>
</gene>
<keyword evidence="11" id="KW-1185">Reference proteome</keyword>
<dbReference type="GO" id="GO:0016301">
    <property type="term" value="F:kinase activity"/>
    <property type="evidence" value="ECO:0007669"/>
    <property type="project" value="UniProtKB-KW"/>
</dbReference>
<dbReference type="NCBIfam" id="NF006821">
    <property type="entry name" value="PRK09344.1-3"/>
    <property type="match status" value="1"/>
</dbReference>
<dbReference type="EC" id="4.1.1.49" evidence="3"/>
<dbReference type="PANTHER" id="PTHR30031">
    <property type="entry name" value="PHOSPHOENOLPYRUVATE CARBOXYKINASE ATP"/>
    <property type="match status" value="1"/>
</dbReference>
<evidence type="ECO:0000256" key="7">
    <source>
        <dbReference type="ARBA" id="ARBA00022840"/>
    </source>
</evidence>
<dbReference type="GO" id="GO:0006094">
    <property type="term" value="P:gluconeogenesis"/>
    <property type="evidence" value="ECO:0007669"/>
    <property type="project" value="UniProtKB-UniPathway"/>
</dbReference>
<evidence type="ECO:0000256" key="9">
    <source>
        <dbReference type="ARBA" id="ARBA00047371"/>
    </source>
</evidence>
<keyword evidence="5" id="KW-0547">Nucleotide-binding</keyword>
<comment type="similarity">
    <text evidence="2">Belongs to the phosphoenolpyruvate carboxykinase (ATP) family.</text>
</comment>
<evidence type="ECO:0000313" key="11">
    <source>
        <dbReference type="Proteomes" id="UP000184148"/>
    </source>
</evidence>
<proteinExistence type="inferred from homology"/>
<dbReference type="EMBL" id="FQUY01000001">
    <property type="protein sequence ID" value="SHE39888.1"/>
    <property type="molecule type" value="Genomic_DNA"/>
</dbReference>
<keyword evidence="10" id="KW-0808">Transferase</keyword>
<dbReference type="STRING" id="1121429.SAMN02745133_00364"/>
<dbReference type="PIRSF" id="PIRSF006294">
    <property type="entry name" value="PEP_crbxkin"/>
    <property type="match status" value="1"/>
</dbReference>
<dbReference type="AlphaFoldDB" id="A0A1M4T6E3"/>
<protein>
    <recommendedName>
        <fullName evidence="3">phosphoenolpyruvate carboxykinase (ATP)</fullName>
        <ecNumber evidence="3">4.1.1.49</ecNumber>
    </recommendedName>
</protein>
<evidence type="ECO:0000256" key="6">
    <source>
        <dbReference type="ARBA" id="ARBA00022793"/>
    </source>
</evidence>
<dbReference type="GO" id="GO:0005829">
    <property type="term" value="C:cytosol"/>
    <property type="evidence" value="ECO:0007669"/>
    <property type="project" value="TreeGrafter"/>
</dbReference>
<keyword evidence="7" id="KW-0067">ATP-binding</keyword>
<dbReference type="UniPathway" id="UPA00138"/>
<keyword evidence="4" id="KW-0312">Gluconeogenesis</keyword>
<dbReference type="Proteomes" id="UP000184148">
    <property type="component" value="Unassembled WGS sequence"/>
</dbReference>
<dbReference type="GO" id="GO:0004612">
    <property type="term" value="F:phosphoenolpyruvate carboxykinase (ATP) activity"/>
    <property type="evidence" value="ECO:0007669"/>
    <property type="project" value="UniProtKB-EC"/>
</dbReference>
<dbReference type="InterPro" id="IPR013035">
    <property type="entry name" value="PEP_carboxykinase_C"/>
</dbReference>
<keyword evidence="6" id="KW-0210">Decarboxylase</keyword>
<dbReference type="Pfam" id="PF01293">
    <property type="entry name" value="PEPCK_ATP"/>
    <property type="match status" value="1"/>
</dbReference>
<evidence type="ECO:0000256" key="3">
    <source>
        <dbReference type="ARBA" id="ARBA00012363"/>
    </source>
</evidence>
<dbReference type="InterPro" id="IPR001272">
    <property type="entry name" value="PEP_carboxykinase_ATP"/>
</dbReference>
<evidence type="ECO:0000256" key="2">
    <source>
        <dbReference type="ARBA" id="ARBA00006052"/>
    </source>
</evidence>
<keyword evidence="8" id="KW-0456">Lyase</keyword>
<sequence>MIKFTPLGMNQSINWLKVAAGSRWQSFHCLTVFDLSNQKQKGLLIPLVCIQYTKGIKARELSLWKGDRCMEKLKRKVDAKKIIDNPTLEELRKLASHKERTTKYGSASYISRMRNRSARATFIVECEGFEPGVDQQGMAPEKALDLADQVHEFLKDKEVIRMDRQLCLHSSCSFHCRLYITKDFASIPFQWKNMTFEPKNKDAEPDFVSIYVPEWPQRIIFCHPLEKVTYILGPDYFGECKKSFLRKAMFAMKERGGLGFHAGSKVLRVKAPDGGLRDVGFIMFGLSGTGKTTLTMHDHGLAAPEKVMIRQDDVVLMDERGYCYGTENGFYIKTEGLDESQRVLYQAAVSPHAIFENVMVLEDGTIDFNNVELTSNGRGVILRSEVIGTDDKIDLEKANKIIFITRRNDIIPPVAKLTPEQAAAYFMLGESIETSAGDPGKAGQSKREVGTNPFIMGPEAAEGNRLLEILKANPDMECYLLNTGSVGAQPGREGKKITIGMSTDIMKEIARGTIRWEQDPDWGYQVPVEIPGVDMTSYLPRNYYDSDTYHELVNKLRQERRNWLSKYKGLRDEILMAVEAHGN</sequence>
<comment type="pathway">
    <text evidence="1">Carbohydrate biosynthesis; gluconeogenesis.</text>
</comment>
<dbReference type="PANTHER" id="PTHR30031:SF0">
    <property type="entry name" value="PHOSPHOENOLPYRUVATE CARBOXYKINASE (ATP)"/>
    <property type="match status" value="1"/>
</dbReference>
<dbReference type="GO" id="GO:0005524">
    <property type="term" value="F:ATP binding"/>
    <property type="evidence" value="ECO:0007669"/>
    <property type="project" value="UniProtKB-KW"/>
</dbReference>
<dbReference type="InterPro" id="IPR008210">
    <property type="entry name" value="PEP_carboxykinase_N"/>
</dbReference>
<evidence type="ECO:0000256" key="5">
    <source>
        <dbReference type="ARBA" id="ARBA00022741"/>
    </source>
</evidence>
<keyword evidence="10" id="KW-0418">Kinase</keyword>